<evidence type="ECO:0000259" key="2">
    <source>
        <dbReference type="Pfam" id="PF04851"/>
    </source>
</evidence>
<dbReference type="SUPFAM" id="SSF52540">
    <property type="entry name" value="P-loop containing nucleoside triphosphate hydrolases"/>
    <property type="match status" value="1"/>
</dbReference>
<dbReference type="GO" id="GO:0005829">
    <property type="term" value="C:cytosol"/>
    <property type="evidence" value="ECO:0007669"/>
    <property type="project" value="TreeGrafter"/>
</dbReference>
<dbReference type="InterPro" id="IPR006935">
    <property type="entry name" value="Helicase/UvrB_N"/>
</dbReference>
<evidence type="ECO:0000313" key="4">
    <source>
        <dbReference type="Proteomes" id="UP000078090"/>
    </source>
</evidence>
<dbReference type="EMBL" id="LUUG01000093">
    <property type="protein sequence ID" value="OAI01169.1"/>
    <property type="molecule type" value="Genomic_DNA"/>
</dbReference>
<dbReference type="Pfam" id="PF04851">
    <property type="entry name" value="ResIII"/>
    <property type="match status" value="1"/>
</dbReference>
<feature type="compositionally biased region" description="Basic and acidic residues" evidence="1">
    <location>
        <begin position="457"/>
        <end position="467"/>
    </location>
</feature>
<dbReference type="Gene3D" id="3.40.50.300">
    <property type="entry name" value="P-loop containing nucleotide triphosphate hydrolases"/>
    <property type="match status" value="1"/>
</dbReference>
<proteinExistence type="predicted"/>
<comment type="caution">
    <text evidence="3">The sequence shown here is derived from an EMBL/GenBank/DDBJ whole genome shotgun (WGS) entry which is preliminary data.</text>
</comment>
<sequence length="888" mass="98652">MDVNINLMATTGQGPLLEPEAFQARLIDSLTTTLLRANQPPCLLRAPTGAGKTFILARVLANVSAETGVAWFWFVPFVNLVAQTLDALACNAADLTPLLLNHGRNQDTAAGQVLVSTVQAVARAQWRNQGYNADGDDDTRTIAEWVARARAKGLRIGLVVDEAHIALKSTTEFGKFAQWMQPDFLIMATATPKDQHLLGFLASAGRSEFEAFAVSRDDVVQARLNKKYIEAVVYDLRQSVQTVADLKSTVLRQAWKRNQKLKRDLAAAGIALTPLLLVQVANGDQAVDDAEHDLLHLCKVPPQAIGKHSANEPDPVLMAAIANDASKEVLIFKQSAGTGFDAPRAFILASTKLVNDPDFAMQFIGRVMRVSQAIRAAYPRSQPIPEDFDTAYVYLANAEAQKGFEQAVQATSQVKSQLEGQTEKMTLRQTVSGATVITNKTSQQTPLVYDTPLPLKDGPETIKEPESIQKPPAGPQTDLFSGDGDNDLDQLVPTSKGQPKTPPSLPKDLPSLHEQLAEREIRCYALRADLANLPKALKREQRPQFLGMTALSKSVAAKLDIPDKLAGDAIKVAQNRMREIERHTELTTHHSHDENVLIVTDRSELAKQAMQALRALPQAEEEDIRTILAVLAQRLLPLLQAALDEWDDEQRPDAKAEQRMARDAAHWIAKQQADKLAEAMHEAIAQQAETLDAAPLPDALLFPAALPLSPSRKNIYGVFPPNSDELAQVEQSIFLDDRVWLKDRDWPFGFFTGQFDAGTALNGEELAFAKALDRSEFVVWWHRNPDRKPYSVRLVRGEHRNFFYPDFIVCLEHFPGDEPLLRLIETKENVKDAARKAKHIPHFYGKVLFLTKDQKRLKWVKEDGSLGDDVDLDDLGEIREWLRRTRPD</sequence>
<dbReference type="REBASE" id="164761">
    <property type="entry name" value="Mme26612ORF3250P"/>
</dbReference>
<accession>A0A177M8R0</accession>
<dbReference type="GO" id="GO:0005524">
    <property type="term" value="F:ATP binding"/>
    <property type="evidence" value="ECO:0007669"/>
    <property type="project" value="InterPro"/>
</dbReference>
<dbReference type="InterPro" id="IPR027417">
    <property type="entry name" value="P-loop_NTPase"/>
</dbReference>
<reference evidence="3 4" key="1">
    <citation type="submission" date="2016-03" db="EMBL/GenBank/DDBJ databases">
        <authorList>
            <person name="Ploux O."/>
        </authorList>
    </citation>
    <scope>NUCLEOTIDE SEQUENCE [LARGE SCALE GENOMIC DNA]</scope>
    <source>
        <strain evidence="3 4">R-45363</strain>
    </source>
</reference>
<dbReference type="AlphaFoldDB" id="A0A177M8R0"/>
<feature type="region of interest" description="Disordered" evidence="1">
    <location>
        <begin position="443"/>
        <end position="509"/>
    </location>
</feature>
<protein>
    <recommendedName>
        <fullName evidence="2">Helicase/UvrB N-terminal domain-containing protein</fullName>
    </recommendedName>
</protein>
<dbReference type="Proteomes" id="UP000078090">
    <property type="component" value="Unassembled WGS sequence"/>
</dbReference>
<dbReference type="GO" id="GO:0003677">
    <property type="term" value="F:DNA binding"/>
    <property type="evidence" value="ECO:0007669"/>
    <property type="project" value="InterPro"/>
</dbReference>
<organism evidence="3 4">
    <name type="scientific">Methylomonas methanica</name>
    <dbReference type="NCBI Taxonomy" id="421"/>
    <lineage>
        <taxon>Bacteria</taxon>
        <taxon>Pseudomonadati</taxon>
        <taxon>Pseudomonadota</taxon>
        <taxon>Gammaproteobacteria</taxon>
        <taxon>Methylococcales</taxon>
        <taxon>Methylococcaceae</taxon>
        <taxon>Methylomonas</taxon>
    </lineage>
</organism>
<gene>
    <name evidence="3" type="ORF">A1332_03255</name>
</gene>
<dbReference type="PANTHER" id="PTHR47396">
    <property type="entry name" value="TYPE I RESTRICTION ENZYME ECOKI R PROTEIN"/>
    <property type="match status" value="1"/>
</dbReference>
<dbReference type="PANTHER" id="PTHR47396:SF1">
    <property type="entry name" value="ATP-DEPENDENT HELICASE IRC3-RELATED"/>
    <property type="match status" value="1"/>
</dbReference>
<evidence type="ECO:0000313" key="3">
    <source>
        <dbReference type="EMBL" id="OAI01169.1"/>
    </source>
</evidence>
<dbReference type="InterPro" id="IPR050742">
    <property type="entry name" value="Helicase_Restrict-Modif_Enz"/>
</dbReference>
<feature type="domain" description="Helicase/UvrB N-terminal" evidence="2">
    <location>
        <begin position="18"/>
        <end position="193"/>
    </location>
</feature>
<dbReference type="GO" id="GO:0016787">
    <property type="term" value="F:hydrolase activity"/>
    <property type="evidence" value="ECO:0007669"/>
    <property type="project" value="InterPro"/>
</dbReference>
<name>A0A177M8R0_METMH</name>
<evidence type="ECO:0000256" key="1">
    <source>
        <dbReference type="SAM" id="MobiDB-lite"/>
    </source>
</evidence>